<evidence type="ECO:0000313" key="4">
    <source>
        <dbReference type="Proteomes" id="UP000593906"/>
    </source>
</evidence>
<name>A0A7S7LH32_CRYPV</name>
<sequence>MKEKIETLHTVITEKLGSELLSKALYILFLLKLVMLIGFGSYYFNKRKQEKAKQLNDMRMRKIRENQIKVWEKDISEYTSANSKNESSLEEDQKEENKQKKKSKLSWMSANSNSHLNPHFSHLSTYKPSVSKRYPCKKCCG</sequence>
<keyword evidence="2" id="KW-0812">Transmembrane</keyword>
<evidence type="ECO:0000313" key="3">
    <source>
        <dbReference type="EMBL" id="QOY42035.1"/>
    </source>
</evidence>
<evidence type="ECO:0000256" key="1">
    <source>
        <dbReference type="SAM" id="MobiDB-lite"/>
    </source>
</evidence>
<organism evidence="3 4">
    <name type="scientific">Cryptosporidium parvum</name>
    <dbReference type="NCBI Taxonomy" id="5807"/>
    <lineage>
        <taxon>Eukaryota</taxon>
        <taxon>Sar</taxon>
        <taxon>Alveolata</taxon>
        <taxon>Apicomplexa</taxon>
        <taxon>Conoidasida</taxon>
        <taxon>Coccidia</taxon>
        <taxon>Eucoccidiorida</taxon>
        <taxon>Eimeriorina</taxon>
        <taxon>Cryptosporidiidae</taxon>
        <taxon>Cryptosporidium</taxon>
    </lineage>
</organism>
<protein>
    <submittedName>
        <fullName evidence="3">Uncharacterized protein</fullName>
    </submittedName>
</protein>
<dbReference type="VEuPathDB" id="CryptoDB:CPATCC_0018580"/>
<keyword evidence="2" id="KW-0472">Membrane</keyword>
<keyword evidence="2" id="KW-1133">Transmembrane helix</keyword>
<proteinExistence type="predicted"/>
<accession>A0A7S7LH32</accession>
<dbReference type="Proteomes" id="UP000593906">
    <property type="component" value="Chromosome 4"/>
</dbReference>
<dbReference type="AlphaFoldDB" id="A0A7S7LH32"/>
<dbReference type="OMA" id="HNDERMK"/>
<feature type="region of interest" description="Disordered" evidence="1">
    <location>
        <begin position="79"/>
        <end position="112"/>
    </location>
</feature>
<reference evidence="3 4" key="1">
    <citation type="submission" date="2019-09" db="EMBL/GenBank/DDBJ databases">
        <title>Consistent, comparative and evidence-based genome assembly and annotation for Cryptosporidium parvum, C. hominis and C. tyzzeri.</title>
        <authorList>
            <person name="Baptista R.P."/>
            <person name="Li Y."/>
            <person name="Sateriale A."/>
            <person name="Ansell B."/>
            <person name="Jex A."/>
            <person name="Sanders M."/>
            <person name="Brooks K."/>
            <person name="Tracey A."/>
            <person name="Berriman M."/>
            <person name="Striepen B."/>
            <person name="Cotton J.A."/>
            <person name="Kissinger J.C."/>
        </authorList>
    </citation>
    <scope>NUCLEOTIDE SEQUENCE [LARGE SCALE GENOMIC DNA]</scope>
    <source>
        <strain evidence="3 4">IOWA-ATCC</strain>
    </source>
</reference>
<feature type="transmembrane region" description="Helical" evidence="2">
    <location>
        <begin position="24"/>
        <end position="44"/>
    </location>
</feature>
<gene>
    <name evidence="3" type="ORF">CPATCC_001631</name>
</gene>
<dbReference type="EMBL" id="CP044419">
    <property type="protein sequence ID" value="QOY42035.1"/>
    <property type="molecule type" value="Genomic_DNA"/>
</dbReference>
<evidence type="ECO:0000256" key="2">
    <source>
        <dbReference type="SAM" id="Phobius"/>
    </source>
</evidence>